<accession>A0A0H3P9U3</accession>
<organism evidence="2 3">
    <name type="scientific">Campylobacter jejuni subsp. jejuni serotype O:23/36 (strain 81-176)</name>
    <dbReference type="NCBI Taxonomy" id="354242"/>
    <lineage>
        <taxon>Bacteria</taxon>
        <taxon>Pseudomonadati</taxon>
        <taxon>Campylobacterota</taxon>
        <taxon>Epsilonproteobacteria</taxon>
        <taxon>Campylobacterales</taxon>
        <taxon>Campylobacteraceae</taxon>
        <taxon>Campylobacter</taxon>
    </lineage>
</organism>
<keyword evidence="2" id="KW-0808">Transferase</keyword>
<dbReference type="EMBL" id="CP000538">
    <property type="protein sequence ID" value="EAQ72655.2"/>
    <property type="molecule type" value="Genomic_DNA"/>
</dbReference>
<dbReference type="Proteomes" id="UP000000646">
    <property type="component" value="Chromosome"/>
</dbReference>
<gene>
    <name evidence="2" type="ordered locus">CJJ81176_1436</name>
</gene>
<dbReference type="SMR" id="A0A0H3P9U3"/>
<evidence type="ECO:0000313" key="3">
    <source>
        <dbReference type="Proteomes" id="UP000000646"/>
    </source>
</evidence>
<evidence type="ECO:0000259" key="1">
    <source>
        <dbReference type="Pfam" id="PF10111"/>
    </source>
</evidence>
<dbReference type="InterPro" id="IPR029044">
    <property type="entry name" value="Nucleotide-diphossugar_trans"/>
</dbReference>
<dbReference type="SUPFAM" id="SSF53448">
    <property type="entry name" value="Nucleotide-diphospho-sugar transferases"/>
    <property type="match status" value="1"/>
</dbReference>
<dbReference type="HOGENOM" id="CLU_367130_0_0_7"/>
<dbReference type="GO" id="GO:0015774">
    <property type="term" value="P:polysaccharide transport"/>
    <property type="evidence" value="ECO:0007669"/>
    <property type="project" value="InterPro"/>
</dbReference>
<dbReference type="Pfam" id="PF05159">
    <property type="entry name" value="Capsule_synth"/>
    <property type="match status" value="1"/>
</dbReference>
<name>A0A0H3P9U3_CAMJJ</name>
<evidence type="ECO:0000313" key="2">
    <source>
        <dbReference type="EMBL" id="EAQ72655.2"/>
    </source>
</evidence>
<dbReference type="InterPro" id="IPR007833">
    <property type="entry name" value="Capsule_polysaccharide_synth"/>
</dbReference>
<dbReference type="eggNOG" id="COG4092">
    <property type="taxonomic scope" value="Bacteria"/>
</dbReference>
<protein>
    <submittedName>
        <fullName evidence="2">Glycosyl transferase</fullName>
    </submittedName>
</protein>
<reference evidence="3" key="1">
    <citation type="submission" date="2006-12" db="EMBL/GenBank/DDBJ databases">
        <authorList>
            <person name="Fouts D.E."/>
            <person name="Nelson K.E."/>
            <person name="Sebastian Y."/>
        </authorList>
    </citation>
    <scope>NUCLEOTIDE SEQUENCE [LARGE SCALE GENOMIC DNA]</scope>
    <source>
        <strain evidence="3">81-176</strain>
    </source>
</reference>
<feature type="domain" description="Glycosyltransferase 2-like prokaryotic type" evidence="1">
    <location>
        <begin position="8"/>
        <end position="282"/>
    </location>
</feature>
<dbReference type="AlphaFoldDB" id="A0A0H3P9U3"/>
<dbReference type="InterPro" id="IPR019290">
    <property type="entry name" value="GlycosylTrfase-like_prok"/>
</dbReference>
<dbReference type="GO" id="GO:0000271">
    <property type="term" value="P:polysaccharide biosynthetic process"/>
    <property type="evidence" value="ECO:0007669"/>
    <property type="project" value="InterPro"/>
</dbReference>
<proteinExistence type="predicted"/>
<dbReference type="KEGG" id="cjj:CJJ81176_1436"/>
<dbReference type="Pfam" id="PF10111">
    <property type="entry name" value="Glyco_tranf_2_2"/>
    <property type="match status" value="1"/>
</dbReference>
<sequence length="726" mass="86443">MKVMPLLSVVIPFGLSKERSYIEERVLQKAKFFQSDENMEFIFVEGYSSLKNNLKQIIENSGHIYLKDDDQKDYFSQGKCRNLGAVYANSKVIMFLDVDCYISLLSLEKILNLIKVKNIAQNINELLVLPVVYLSQSGSEKIYKEDKYLWDEIIKHDLITGKRKLIKYFSLISSSIIVNRYKFLVLGGNNHNFIGHSYEDHDFFARLLFYTTNFSNTPKALCYDEGTWNIRKFKGFRAWFSLLGYEMSFHGIYMYHFYHEEPNQNNYMSYRHKNHKIFYKNLANLKNYQIKPLLDKDALKNNILLLCSKEKLILNSLHSALVYIGNVISKNENYFFEDEKFNQDKLLDFLKQNNINKILFPNPYGNEKRLKIYKFAKSENIDFVCFDRGALPDSWFFDTNGFNYDSNLYNEENWNKVLSKSQILECKEYINSIIDGNNFLEKQGKRNFNYLKDKFFVNDKKIVFVPLQVESDTVIKYFTYKPFDWSGFLDIINDMAFKLRQTHIFLVKKHPLSLKIAKSKYKNLNFISNKTNIIDAISLCDVVVTLNSGVGLYAMIMNKPCINCANAFYNFQGLNFQAHNSDELLRFLVSDLKIDYNKVLKFIWYLKNNFYSFGKSYYKKSFNNGRFYNKVYKIDFYKIVLENQCFLDVKNIDKVSYNFQSLIYTPYKFELYNKNIFIKLFNILIPDFIKTKISHMKFYRILKKFLFHRKEFFRDRKNKNKEKPYV</sequence>
<dbReference type="GO" id="GO:0016740">
    <property type="term" value="F:transferase activity"/>
    <property type="evidence" value="ECO:0007669"/>
    <property type="project" value="UniProtKB-KW"/>
</dbReference>
<dbReference type="Gene3D" id="3.90.550.10">
    <property type="entry name" value="Spore Coat Polysaccharide Biosynthesis Protein SpsA, Chain A"/>
    <property type="match status" value="1"/>
</dbReference>